<dbReference type="NCBIfam" id="TIGR02345">
    <property type="entry name" value="chap_CCT_eta"/>
    <property type="match status" value="1"/>
</dbReference>
<comment type="subcellular location">
    <subcellularLocation>
        <location evidence="1 8">Cytoplasm</location>
    </subcellularLocation>
</comment>
<comment type="function">
    <text evidence="8">Molecular chaperone; assists the folding of proteins upon ATP hydrolysis. Known to play a role, in vitro, in the folding of actin and tubulin.</text>
</comment>
<keyword evidence="3 8" id="KW-0963">Cytoplasm</keyword>
<evidence type="ECO:0000256" key="2">
    <source>
        <dbReference type="ARBA" id="ARBA00008020"/>
    </source>
</evidence>
<evidence type="ECO:0000256" key="8">
    <source>
        <dbReference type="RuleBase" id="RU365042"/>
    </source>
</evidence>
<evidence type="ECO:0000256" key="9">
    <source>
        <dbReference type="SAM" id="MobiDB-lite"/>
    </source>
</evidence>
<dbReference type="InterPro" id="IPR012720">
    <property type="entry name" value="Chap_CCT_eta"/>
</dbReference>
<gene>
    <name evidence="10" type="ORF">PBIL07802_LOCUS25823</name>
</gene>
<evidence type="ECO:0000256" key="4">
    <source>
        <dbReference type="ARBA" id="ARBA00022741"/>
    </source>
</evidence>
<dbReference type="PROSITE" id="PS00751">
    <property type="entry name" value="TCP1_2"/>
    <property type="match status" value="1"/>
</dbReference>
<dbReference type="InterPro" id="IPR002423">
    <property type="entry name" value="Cpn60/GroEL/TCP-1"/>
</dbReference>
<dbReference type="InterPro" id="IPR027410">
    <property type="entry name" value="TCP-1-like_intermed_sf"/>
</dbReference>
<dbReference type="NCBIfam" id="NF041082">
    <property type="entry name" value="thermosome_alpha"/>
    <property type="match status" value="1"/>
</dbReference>
<dbReference type="Pfam" id="PF00118">
    <property type="entry name" value="Cpn60_TCP1"/>
    <property type="match status" value="1"/>
</dbReference>
<evidence type="ECO:0000256" key="5">
    <source>
        <dbReference type="ARBA" id="ARBA00022840"/>
    </source>
</evidence>
<evidence type="ECO:0000313" key="10">
    <source>
        <dbReference type="EMBL" id="CAE0263522.1"/>
    </source>
</evidence>
<name>A0A7S3GEA4_9EUKA</name>
<organism evidence="10">
    <name type="scientific">Palpitomonas bilix</name>
    <dbReference type="NCBI Taxonomy" id="652834"/>
    <lineage>
        <taxon>Eukaryota</taxon>
        <taxon>Eukaryota incertae sedis</taxon>
    </lineage>
</organism>
<dbReference type="CDD" id="cd03340">
    <property type="entry name" value="TCP1_eta"/>
    <property type="match status" value="1"/>
</dbReference>
<dbReference type="SUPFAM" id="SSF52029">
    <property type="entry name" value="GroEL apical domain-like"/>
    <property type="match status" value="1"/>
</dbReference>
<dbReference type="PROSITE" id="PS00750">
    <property type="entry name" value="TCP1_1"/>
    <property type="match status" value="1"/>
</dbReference>
<dbReference type="PANTHER" id="PTHR11353">
    <property type="entry name" value="CHAPERONIN"/>
    <property type="match status" value="1"/>
</dbReference>
<evidence type="ECO:0000256" key="3">
    <source>
        <dbReference type="ARBA" id="ARBA00022490"/>
    </source>
</evidence>
<dbReference type="InterPro" id="IPR002194">
    <property type="entry name" value="Chaperonin_TCP-1_CS"/>
</dbReference>
<dbReference type="GO" id="GO:0051082">
    <property type="term" value="F:unfolded protein binding"/>
    <property type="evidence" value="ECO:0007669"/>
    <property type="project" value="InterPro"/>
</dbReference>
<keyword evidence="4 7" id="KW-0547">Nucleotide-binding</keyword>
<evidence type="ECO:0000256" key="1">
    <source>
        <dbReference type="ARBA" id="ARBA00004496"/>
    </source>
</evidence>
<dbReference type="Gene3D" id="3.50.7.10">
    <property type="entry name" value="GroEL"/>
    <property type="match status" value="1"/>
</dbReference>
<proteinExistence type="inferred from homology"/>
<dbReference type="Gene3D" id="3.30.260.10">
    <property type="entry name" value="TCP-1-like chaperonin intermediate domain"/>
    <property type="match status" value="1"/>
</dbReference>
<keyword evidence="6 7" id="KW-0143">Chaperone</keyword>
<dbReference type="FunFam" id="1.10.560.10:FF:000017">
    <property type="entry name" value="T-complex protein 1 subunit eta"/>
    <property type="match status" value="1"/>
</dbReference>
<dbReference type="Gene3D" id="1.10.560.10">
    <property type="entry name" value="GroEL-like equatorial domain"/>
    <property type="match status" value="1"/>
</dbReference>
<dbReference type="PRINTS" id="PR00304">
    <property type="entry name" value="TCOMPLEXTCP1"/>
</dbReference>
<dbReference type="InterPro" id="IPR017998">
    <property type="entry name" value="Chaperone_TCP-1"/>
</dbReference>
<dbReference type="AlphaFoldDB" id="A0A7S3GEA4"/>
<dbReference type="InterPro" id="IPR053374">
    <property type="entry name" value="TCP-1_chaperonin"/>
</dbReference>
<dbReference type="SUPFAM" id="SSF54849">
    <property type="entry name" value="GroEL-intermediate domain like"/>
    <property type="match status" value="1"/>
</dbReference>
<feature type="region of interest" description="Disordered" evidence="9">
    <location>
        <begin position="524"/>
        <end position="550"/>
    </location>
</feature>
<protein>
    <recommendedName>
        <fullName evidence="8">T-complex protein 1 subunit eta</fullName>
        <shortName evidence="8">TCP-1-eta</shortName>
    </recommendedName>
    <alternativeName>
        <fullName evidence="8">CCT-eta</fullName>
    </alternativeName>
</protein>
<dbReference type="GO" id="GO:0005832">
    <property type="term" value="C:chaperonin-containing T-complex"/>
    <property type="evidence" value="ECO:0007669"/>
    <property type="project" value="UniProtKB-ARBA"/>
</dbReference>
<dbReference type="FunFam" id="3.50.7.10:FF:000006">
    <property type="entry name" value="T-complex protein 1 subunit eta"/>
    <property type="match status" value="1"/>
</dbReference>
<evidence type="ECO:0000256" key="6">
    <source>
        <dbReference type="ARBA" id="ARBA00023186"/>
    </source>
</evidence>
<dbReference type="InterPro" id="IPR054827">
    <property type="entry name" value="thermosome_alpha"/>
</dbReference>
<dbReference type="InterPro" id="IPR027413">
    <property type="entry name" value="GROEL-like_equatorial_sf"/>
</dbReference>
<dbReference type="PROSITE" id="PS00995">
    <property type="entry name" value="TCP1_3"/>
    <property type="match status" value="1"/>
</dbReference>
<dbReference type="GO" id="GO:0140662">
    <property type="term" value="F:ATP-dependent protein folding chaperone"/>
    <property type="evidence" value="ECO:0007669"/>
    <property type="project" value="InterPro"/>
</dbReference>
<dbReference type="SUPFAM" id="SSF48592">
    <property type="entry name" value="GroEL equatorial domain-like"/>
    <property type="match status" value="1"/>
</dbReference>
<keyword evidence="5 7" id="KW-0067">ATP-binding</keyword>
<dbReference type="InterPro" id="IPR027409">
    <property type="entry name" value="GroEL-like_apical_dom_sf"/>
</dbReference>
<dbReference type="EMBL" id="HBIB01039658">
    <property type="protein sequence ID" value="CAE0263522.1"/>
    <property type="molecule type" value="Transcribed_RNA"/>
</dbReference>
<dbReference type="NCBIfam" id="NF041083">
    <property type="entry name" value="thermosome_beta"/>
    <property type="match status" value="1"/>
</dbReference>
<dbReference type="GO" id="GO:0016887">
    <property type="term" value="F:ATP hydrolysis activity"/>
    <property type="evidence" value="ECO:0007669"/>
    <property type="project" value="InterPro"/>
</dbReference>
<sequence>MSQYMQPTILLLRDGTDTSQGKAQLISNINACGAVADAVRTTLGPRGLDKLIHHKGKVTISNDGATILKELDIIHPAASTLVDISKAQDAEVGDGTTSVTVLGYELLREAKPYIEDGVHPQIIMRAYRKAAEMGAERVKELSMSIESDDPVEQRDLLKKCAMTAMNSKLISMNKEFFADIVVDAVLALDEDLDMDMIGIKKVAGGAVEDSFFVQGVAFKKSFSYAGFEQQQKSFKDVKILLLNVELELKSEKENAEIRLEDPEKYQSIVDAEWNIIYDKLDKIVKSGAQIVLSRLAIGDLATQYFADRGLFCAGRVEDMDLQRVSKATGGKIQTSVNDLIPEILGFCENFEEKQVGSERFNVFSGCPGAKTASIVLRGGAEQFIEESERSLIDSIMITRRAMKVKRVIPGGGAIEMEISKYLRDYSRTIHGKPQLLVNAFAKALEALPRQIAENAGFDATSILNKLRMKHASGNKWFGIDMENEDVADCYEKFIWEPSIVKINALQSAAEAACVIMSIDETVKNNESEQSNAQPVSGPRAGGLPSMRPMQ</sequence>
<dbReference type="GO" id="GO:0005524">
    <property type="term" value="F:ATP binding"/>
    <property type="evidence" value="ECO:0007669"/>
    <property type="project" value="UniProtKB-KW"/>
</dbReference>
<comment type="similarity">
    <text evidence="2 7">Belongs to the TCP-1 chaperonin family.</text>
</comment>
<comment type="subunit">
    <text evidence="8">Heterooligomeric complex that forms two stacked rings.</text>
</comment>
<evidence type="ECO:0000256" key="7">
    <source>
        <dbReference type="RuleBase" id="RU004187"/>
    </source>
</evidence>
<reference evidence="10" key="1">
    <citation type="submission" date="2021-01" db="EMBL/GenBank/DDBJ databases">
        <authorList>
            <person name="Corre E."/>
            <person name="Pelletier E."/>
            <person name="Niang G."/>
            <person name="Scheremetjew M."/>
            <person name="Finn R."/>
            <person name="Kale V."/>
            <person name="Holt S."/>
            <person name="Cochrane G."/>
            <person name="Meng A."/>
            <person name="Brown T."/>
            <person name="Cohen L."/>
        </authorList>
    </citation>
    <scope>NUCLEOTIDE SEQUENCE</scope>
    <source>
        <strain evidence="10">NIES-2562</strain>
    </source>
</reference>
<accession>A0A7S3GEA4</accession>